<keyword evidence="1 2" id="KW-1015">Disulfide bond</keyword>
<accession>A0A0P7T7M6</accession>
<dbReference type="EMBL" id="JARO02018543">
    <property type="protein sequence ID" value="KPP56884.1"/>
    <property type="molecule type" value="Genomic_DNA"/>
</dbReference>
<dbReference type="Pfam" id="PF00530">
    <property type="entry name" value="SRCR"/>
    <property type="match status" value="2"/>
</dbReference>
<comment type="caution">
    <text evidence="4">The sequence shown here is derived from an EMBL/GenBank/DDBJ whole genome shotgun (WGS) entry which is preliminary data.</text>
</comment>
<dbReference type="SMART" id="SM00202">
    <property type="entry name" value="SR"/>
    <property type="match status" value="1"/>
</dbReference>
<evidence type="ECO:0000313" key="5">
    <source>
        <dbReference type="Proteomes" id="UP000034805"/>
    </source>
</evidence>
<feature type="non-terminal residue" evidence="4">
    <location>
        <position position="289"/>
    </location>
</feature>
<dbReference type="PRINTS" id="PR00258">
    <property type="entry name" value="SPERACTRCPTR"/>
</dbReference>
<protein>
    <recommendedName>
        <fullName evidence="3">SRCR domain-containing protein</fullName>
    </recommendedName>
</protein>
<evidence type="ECO:0000256" key="1">
    <source>
        <dbReference type="ARBA" id="ARBA00023157"/>
    </source>
</evidence>
<feature type="domain" description="SRCR" evidence="3">
    <location>
        <begin position="157"/>
        <end position="229"/>
    </location>
</feature>
<dbReference type="PANTHER" id="PTHR48071:SF27">
    <property type="entry name" value="SCAVENGER RECEPTOR CYSTEINE-RICH TYPE 1 PROTEIN M130-LIKE"/>
    <property type="match status" value="1"/>
</dbReference>
<evidence type="ECO:0000256" key="2">
    <source>
        <dbReference type="PROSITE-ProRule" id="PRU00196"/>
    </source>
</evidence>
<dbReference type="GO" id="GO:0005886">
    <property type="term" value="C:plasma membrane"/>
    <property type="evidence" value="ECO:0007669"/>
    <property type="project" value="TreeGrafter"/>
</dbReference>
<organism evidence="4 5">
    <name type="scientific">Scleropages formosus</name>
    <name type="common">Asian bonytongue</name>
    <name type="synonym">Osteoglossum formosum</name>
    <dbReference type="NCBI Taxonomy" id="113540"/>
    <lineage>
        <taxon>Eukaryota</taxon>
        <taxon>Metazoa</taxon>
        <taxon>Chordata</taxon>
        <taxon>Craniata</taxon>
        <taxon>Vertebrata</taxon>
        <taxon>Euteleostomi</taxon>
        <taxon>Actinopterygii</taxon>
        <taxon>Neopterygii</taxon>
        <taxon>Teleostei</taxon>
        <taxon>Osteoglossocephala</taxon>
        <taxon>Osteoglossomorpha</taxon>
        <taxon>Osteoglossiformes</taxon>
        <taxon>Osteoglossidae</taxon>
        <taxon>Scleropages</taxon>
    </lineage>
</organism>
<dbReference type="AlphaFoldDB" id="A0A0P7T7M6"/>
<dbReference type="Proteomes" id="UP000034805">
    <property type="component" value="Unassembled WGS sequence"/>
</dbReference>
<feature type="disulfide bond" evidence="2">
    <location>
        <begin position="122"/>
        <end position="132"/>
    </location>
</feature>
<feature type="disulfide bond" evidence="2">
    <location>
        <begin position="91"/>
        <end position="152"/>
    </location>
</feature>
<dbReference type="FunFam" id="3.10.250.10:FF:000002">
    <property type="entry name" value="Scavenger receptor cysteine-rich type 1 protein M130"/>
    <property type="match status" value="1"/>
</dbReference>
<proteinExistence type="predicted"/>
<dbReference type="PANTHER" id="PTHR48071">
    <property type="entry name" value="SRCR DOMAIN-CONTAINING PROTEIN"/>
    <property type="match status" value="1"/>
</dbReference>
<dbReference type="GO" id="GO:0004252">
    <property type="term" value="F:serine-type endopeptidase activity"/>
    <property type="evidence" value="ECO:0007669"/>
    <property type="project" value="TreeGrafter"/>
</dbReference>
<reference evidence="4 5" key="1">
    <citation type="submission" date="2015-08" db="EMBL/GenBank/DDBJ databases">
        <title>The genome of the Asian arowana (Scleropages formosus).</title>
        <authorList>
            <person name="Tan M.H."/>
            <person name="Gan H.M."/>
            <person name="Croft L.J."/>
            <person name="Austin C.M."/>
        </authorList>
    </citation>
    <scope>NUCLEOTIDE SEQUENCE [LARGE SCALE GENOMIC DNA]</scope>
    <source>
        <strain evidence="4">Aro1</strain>
    </source>
</reference>
<evidence type="ECO:0000259" key="3">
    <source>
        <dbReference type="PROSITE" id="PS50287"/>
    </source>
</evidence>
<gene>
    <name evidence="4" type="ORF">Z043_125454</name>
</gene>
<dbReference type="SUPFAM" id="SSF56487">
    <property type="entry name" value="SRCR-like"/>
    <property type="match status" value="2"/>
</dbReference>
<feature type="domain" description="SRCR" evidence="3">
    <location>
        <begin position="62"/>
        <end position="153"/>
    </location>
</feature>
<sequence length="289" mass="32086">TLDLTLIPRSQCRTANDNRPLLSYPEDGFGRAFPSTAAVPATSGWDALSDPLQDPHKQSKFQCSSRVELKFFRQWGTVCVNWDTQDAAVICKMFGCGGFHGAVGSAHFWMGKGPVWLDSLQCSGSEASVLECPRENLRKHNCDNNEDAGIICSDVDVHLINGPDCCSDRVEIHLSGIWEMVCGDSWDMRGANILVNQLTLGEAKILSSWRTCSALDQRPPFWTVTTVACCHTAVTTIKMLQSYALVRYSVHTASNRFLRLRQGNRSVAEYTFKFRTLAKQGGWRSASLL</sequence>
<name>A0A0P7T7M6_SCLFO</name>
<evidence type="ECO:0000313" key="4">
    <source>
        <dbReference type="EMBL" id="KPP56884.1"/>
    </source>
</evidence>
<comment type="caution">
    <text evidence="2">Lacks conserved residue(s) required for the propagation of feature annotation.</text>
</comment>
<dbReference type="InterPro" id="IPR036772">
    <property type="entry name" value="SRCR-like_dom_sf"/>
</dbReference>
<dbReference type="PROSITE" id="PS50287">
    <property type="entry name" value="SRCR_2"/>
    <property type="match status" value="2"/>
</dbReference>
<dbReference type="Gene3D" id="3.10.250.10">
    <property type="entry name" value="SRCR-like domain"/>
    <property type="match status" value="2"/>
</dbReference>
<feature type="non-terminal residue" evidence="4">
    <location>
        <position position="1"/>
    </location>
</feature>
<dbReference type="InterPro" id="IPR001190">
    <property type="entry name" value="SRCR"/>
</dbReference>
<dbReference type="GO" id="GO:0031638">
    <property type="term" value="P:zymogen activation"/>
    <property type="evidence" value="ECO:0007669"/>
    <property type="project" value="TreeGrafter"/>
</dbReference>